<name>A0ABU0XJA4_9MICO</name>
<protein>
    <submittedName>
        <fullName evidence="1">Uncharacterized protein</fullName>
    </submittedName>
</protein>
<accession>A0ABU0XJA4</accession>
<gene>
    <name evidence="1" type="ORF">RBR11_12545</name>
</gene>
<dbReference type="Proteomes" id="UP001230289">
    <property type="component" value="Unassembled WGS sequence"/>
</dbReference>
<reference evidence="1 2" key="1">
    <citation type="submission" date="2023-08" db="EMBL/GenBank/DDBJ databases">
        <title>Microbacterium sp. nov., isolated from a waste landfill.</title>
        <authorList>
            <person name="Wen W."/>
        </authorList>
    </citation>
    <scope>NUCLEOTIDE SEQUENCE [LARGE SCALE GENOMIC DNA]</scope>
    <source>
        <strain evidence="1 2">ASV81</strain>
    </source>
</reference>
<comment type="caution">
    <text evidence="1">The sequence shown here is derived from an EMBL/GenBank/DDBJ whole genome shotgun (WGS) entry which is preliminary data.</text>
</comment>
<dbReference type="RefSeq" id="WP_308489689.1">
    <property type="nucleotide sequence ID" value="NZ_JAVFCB010000007.1"/>
</dbReference>
<keyword evidence="2" id="KW-1185">Reference proteome</keyword>
<organism evidence="1 2">
    <name type="scientific">Microbacterium capsulatum</name>
    <dbReference type="NCBI Taxonomy" id="3041921"/>
    <lineage>
        <taxon>Bacteria</taxon>
        <taxon>Bacillati</taxon>
        <taxon>Actinomycetota</taxon>
        <taxon>Actinomycetes</taxon>
        <taxon>Micrococcales</taxon>
        <taxon>Microbacteriaceae</taxon>
        <taxon>Microbacterium</taxon>
    </lineage>
</organism>
<evidence type="ECO:0000313" key="1">
    <source>
        <dbReference type="EMBL" id="MDQ4214744.1"/>
    </source>
</evidence>
<sequence length="959" mass="105118">MSIYEVPDDGEVERTLSAVGEPALRRLFFQELENPEWLAPLTRLKAFSDPGVAETDEGIMVRPWPEGDYLRTIAVARPAEVADVLVDLGGSRNPWVLRTLVDIAAELPIDQLVQLVPGVILIIQGGASRVDEVRIAVITERLIGAGKRKDARKVLTALFSPVPGDDEESVFGSRTRISSAIDDYWYKELAVRLAPRIAELGLEGLKLATGWLMRAVEIRLGEEAGRVFGIRRPSIAPHNQNNGIHDIDDALINLVRDVGVAVTQASGSREAVDFLNERSCFLVRRVAVEVAATAFDFNSDELVAAAAALLCDASLLDHDARPEYGRLAEAVMPHLSDKQLDNWTDLIVGGTWLPDEDRLRRMAAWPDGDPDAVSQAEIDQQRRRLTHRLLSAFSTGLRSRLADTFATLSGEFGPVQHPRFTSYFESFSGTRSPLSTDELSAMSAEDVAEYLAGWSPDPMGHIGPSVDGLASVLEGVVAEAPGRFDVLRDRLASLKPPYVRSIVSGWTKAVSGGFRPSTELWQTLADLAEHEPVGAVHEAEINIDDDPRWRPVHQALVRLAMAVVDAVENIDQLEAAWRVLKPLTNHIDPTPEHEARYGGSNMDPLTLSLNTVRPDAIRGSIHLLTALEQVSDPEAAATQRSEVLSQLAPHVGPSADSSLAVAAVFGEGLGRIWSVDESWVTDRMNPLITSVASTQSTERAWADVVVSVAVRRYPANAVVMRMLRPAIEAVLSHEYSQEDHVDGWRERLSTVQSAASHVVWCVALGVLSLDDPLVTALFSGSADADALAEVIGHHGWQLMHIVANDDSSDPPIEFVERSQALIEWRLAAARQGIGTFDELRQFHWWVKSGAFEISWWLPILAEITREGVTLDKTFIGDALEGAAAEDASTTIEVYERLLGDGEYWQRYDLMQHAAPIVVAALKSSNQDAVTRARSLMDSFAREGHLDVVDQIDRLADPKA</sequence>
<dbReference type="EMBL" id="JAVFCB010000007">
    <property type="protein sequence ID" value="MDQ4214744.1"/>
    <property type="molecule type" value="Genomic_DNA"/>
</dbReference>
<evidence type="ECO:0000313" key="2">
    <source>
        <dbReference type="Proteomes" id="UP001230289"/>
    </source>
</evidence>
<proteinExistence type="predicted"/>